<dbReference type="EMBL" id="HACG01032327">
    <property type="protein sequence ID" value="CEK79192.1"/>
    <property type="molecule type" value="Transcribed_RNA"/>
</dbReference>
<accession>A0A0B7AEX7</accession>
<protein>
    <submittedName>
        <fullName evidence="1">Uncharacterized protein</fullName>
    </submittedName>
</protein>
<dbReference type="AlphaFoldDB" id="A0A0B7AEX7"/>
<proteinExistence type="predicted"/>
<organism evidence="1">
    <name type="scientific">Arion vulgaris</name>
    <dbReference type="NCBI Taxonomy" id="1028688"/>
    <lineage>
        <taxon>Eukaryota</taxon>
        <taxon>Metazoa</taxon>
        <taxon>Spiralia</taxon>
        <taxon>Lophotrochozoa</taxon>
        <taxon>Mollusca</taxon>
        <taxon>Gastropoda</taxon>
        <taxon>Heterobranchia</taxon>
        <taxon>Euthyneura</taxon>
        <taxon>Panpulmonata</taxon>
        <taxon>Eupulmonata</taxon>
        <taxon>Stylommatophora</taxon>
        <taxon>Helicina</taxon>
        <taxon>Arionoidea</taxon>
        <taxon>Arionidae</taxon>
        <taxon>Arion</taxon>
    </lineage>
</organism>
<reference evidence="1" key="1">
    <citation type="submission" date="2014-12" db="EMBL/GenBank/DDBJ databases">
        <title>Insight into the proteome of Arion vulgaris.</title>
        <authorList>
            <person name="Aradska J."/>
            <person name="Bulat T."/>
            <person name="Smidak R."/>
            <person name="Sarate P."/>
            <person name="Gangsoo J."/>
            <person name="Sialana F."/>
            <person name="Bilban M."/>
            <person name="Lubec G."/>
        </authorList>
    </citation>
    <scope>NUCLEOTIDE SEQUENCE</scope>
    <source>
        <tissue evidence="1">Skin</tissue>
    </source>
</reference>
<sequence length="51" mass="5553">MAGEARPQVSNNSPPYCNNSLLQFNSPPHPNSLPCNNSPLYCNCPTVTHLL</sequence>
<evidence type="ECO:0000313" key="1">
    <source>
        <dbReference type="EMBL" id="CEK79192.1"/>
    </source>
</evidence>
<gene>
    <name evidence="1" type="primary">ORF114126</name>
</gene>
<name>A0A0B7AEX7_9EUPU</name>